<dbReference type="InterPro" id="IPR051487">
    <property type="entry name" value="Ser/Thr_Proteases_Immune/Dev"/>
</dbReference>
<evidence type="ECO:0000256" key="5">
    <source>
        <dbReference type="ARBA" id="ARBA00023180"/>
    </source>
</evidence>
<dbReference type="InterPro" id="IPR033116">
    <property type="entry name" value="TRYPSIN_SER"/>
</dbReference>
<feature type="signal peptide" evidence="8">
    <location>
        <begin position="1"/>
        <end position="25"/>
    </location>
</feature>
<dbReference type="CDD" id="cd00190">
    <property type="entry name" value="Tryp_SPc"/>
    <property type="match status" value="1"/>
</dbReference>
<dbReference type="FunFam" id="2.40.10.10:FF:000028">
    <property type="entry name" value="Serine protease easter"/>
    <property type="match status" value="1"/>
</dbReference>
<dbReference type="Proteomes" id="UP000606786">
    <property type="component" value="Unassembled WGS sequence"/>
</dbReference>
<dbReference type="EMBL" id="CAJHJT010000001">
    <property type="protein sequence ID" value="CAD6991322.1"/>
    <property type="molecule type" value="Genomic_DNA"/>
</dbReference>
<keyword evidence="3" id="KW-0865">Zymogen</keyword>
<comment type="caution">
    <text evidence="10">The sequence shown here is derived from an EMBL/GenBank/DDBJ whole genome shotgun (WGS) entry which is preliminary data.</text>
</comment>
<sequence>MHIILNILCTIVFTLLSVKCGQIVAVDCNNAMGECKELQHCPSLYNQLGSTDIKTEFVIDSRFGDIDTTTYAEKACLEYKKFAPTYCPQALIYGGEKAKPKEFPSIALLGSKDDNSGEIDWYCAGTLISRRFVVTAAHCFRISSTLNIVRLGELDYSTTNDSTETQDFGVRHAVAHPSYNLDRYHDIALIELDHDAILNEYVIPACLPPKNGEYKDFTAVGWGKTEKGVSSPHLLKVDLSLFTGDECVKSVAVQDYLESGFKPRTQICAGSHKSGFDTCSGDSGGPLYVSHPTYHCMLQLAAITSFGYVQCGTAGIPSVNTKVNLYLDWIENVVWNKISTRPPQWSWADEIKSVSRVGSLVLIYLLTSPSVKVGKCQVLGSNPGKTNI</sequence>
<dbReference type="PANTHER" id="PTHR24256">
    <property type="entry name" value="TRYPTASE-RELATED"/>
    <property type="match status" value="1"/>
</dbReference>
<proteinExistence type="inferred from homology"/>
<dbReference type="PRINTS" id="PR00722">
    <property type="entry name" value="CHYMOTRYPSIN"/>
</dbReference>
<dbReference type="Gene3D" id="2.40.10.10">
    <property type="entry name" value="Trypsin-like serine proteases"/>
    <property type="match status" value="2"/>
</dbReference>
<feature type="domain" description="Peptidase S1" evidence="9">
    <location>
        <begin position="92"/>
        <end position="335"/>
    </location>
</feature>
<evidence type="ECO:0000313" key="11">
    <source>
        <dbReference type="Proteomes" id="UP000606786"/>
    </source>
</evidence>
<keyword evidence="1 8" id="KW-0732">Signal</keyword>
<dbReference type="InterPro" id="IPR001314">
    <property type="entry name" value="Peptidase_S1A"/>
</dbReference>
<feature type="chain" id="PRO_5032890628" evidence="8">
    <location>
        <begin position="26"/>
        <end position="388"/>
    </location>
</feature>
<dbReference type="Pfam" id="PF00089">
    <property type="entry name" value="Trypsin"/>
    <property type="match status" value="1"/>
</dbReference>
<dbReference type="InterPro" id="IPR043504">
    <property type="entry name" value="Peptidase_S1_PA_chymotrypsin"/>
</dbReference>
<accession>A0A811TWZ8</accession>
<dbReference type="SMART" id="SM00020">
    <property type="entry name" value="Tryp_SPc"/>
    <property type="match status" value="1"/>
</dbReference>
<comment type="similarity">
    <text evidence="6">Belongs to the peptidase S1 family. CLIP subfamily.</text>
</comment>
<keyword evidence="7" id="KW-0645">Protease</keyword>
<evidence type="ECO:0000259" key="9">
    <source>
        <dbReference type="PROSITE" id="PS50240"/>
    </source>
</evidence>
<organism evidence="10 11">
    <name type="scientific">Ceratitis capitata</name>
    <name type="common">Mediterranean fruit fly</name>
    <name type="synonym">Tephritis capitata</name>
    <dbReference type="NCBI Taxonomy" id="7213"/>
    <lineage>
        <taxon>Eukaryota</taxon>
        <taxon>Metazoa</taxon>
        <taxon>Ecdysozoa</taxon>
        <taxon>Arthropoda</taxon>
        <taxon>Hexapoda</taxon>
        <taxon>Insecta</taxon>
        <taxon>Pterygota</taxon>
        <taxon>Neoptera</taxon>
        <taxon>Endopterygota</taxon>
        <taxon>Diptera</taxon>
        <taxon>Brachycera</taxon>
        <taxon>Muscomorpha</taxon>
        <taxon>Tephritoidea</taxon>
        <taxon>Tephritidae</taxon>
        <taxon>Ceratitis</taxon>
        <taxon>Ceratitis</taxon>
    </lineage>
</organism>
<evidence type="ECO:0000256" key="2">
    <source>
        <dbReference type="ARBA" id="ARBA00022837"/>
    </source>
</evidence>
<dbReference type="PROSITE" id="PS00134">
    <property type="entry name" value="TRYPSIN_HIS"/>
    <property type="match status" value="1"/>
</dbReference>
<evidence type="ECO:0000256" key="7">
    <source>
        <dbReference type="RuleBase" id="RU363034"/>
    </source>
</evidence>
<protein>
    <submittedName>
        <fullName evidence="10">(Mediterranean fruit fly) hypothetical protein</fullName>
    </submittedName>
</protein>
<keyword evidence="7" id="KW-0378">Hydrolase</keyword>
<evidence type="ECO:0000256" key="4">
    <source>
        <dbReference type="ARBA" id="ARBA00023157"/>
    </source>
</evidence>
<dbReference type="OrthoDB" id="6339452at2759"/>
<keyword evidence="4" id="KW-1015">Disulfide bond</keyword>
<evidence type="ECO:0000256" key="3">
    <source>
        <dbReference type="ARBA" id="ARBA00023145"/>
    </source>
</evidence>
<dbReference type="InterPro" id="IPR001254">
    <property type="entry name" value="Trypsin_dom"/>
</dbReference>
<reference evidence="10" key="1">
    <citation type="submission" date="2020-11" db="EMBL/GenBank/DDBJ databases">
        <authorList>
            <person name="Whitehead M."/>
        </authorList>
    </citation>
    <scope>NUCLEOTIDE SEQUENCE</scope>
    <source>
        <strain evidence="10">EGII</strain>
    </source>
</reference>
<dbReference type="SUPFAM" id="SSF50494">
    <property type="entry name" value="Trypsin-like serine proteases"/>
    <property type="match status" value="1"/>
</dbReference>
<dbReference type="AlphaFoldDB" id="A0A811TWZ8"/>
<evidence type="ECO:0000256" key="8">
    <source>
        <dbReference type="SAM" id="SignalP"/>
    </source>
</evidence>
<keyword evidence="2" id="KW-0106">Calcium</keyword>
<dbReference type="PROSITE" id="PS00135">
    <property type="entry name" value="TRYPSIN_SER"/>
    <property type="match status" value="1"/>
</dbReference>
<dbReference type="PROSITE" id="PS50240">
    <property type="entry name" value="TRYPSIN_DOM"/>
    <property type="match status" value="1"/>
</dbReference>
<keyword evidence="5" id="KW-0325">Glycoprotein</keyword>
<gene>
    <name evidence="10" type="ORF">CCAP1982_LOCUS251</name>
</gene>
<name>A0A811TWZ8_CERCA</name>
<evidence type="ECO:0000313" key="10">
    <source>
        <dbReference type="EMBL" id="CAD6991322.1"/>
    </source>
</evidence>
<evidence type="ECO:0000256" key="6">
    <source>
        <dbReference type="ARBA" id="ARBA00024195"/>
    </source>
</evidence>
<keyword evidence="7" id="KW-0720">Serine protease</keyword>
<dbReference type="GO" id="GO:0006508">
    <property type="term" value="P:proteolysis"/>
    <property type="evidence" value="ECO:0007669"/>
    <property type="project" value="UniProtKB-KW"/>
</dbReference>
<dbReference type="InterPro" id="IPR009003">
    <property type="entry name" value="Peptidase_S1_PA"/>
</dbReference>
<dbReference type="GO" id="GO:0004252">
    <property type="term" value="F:serine-type endopeptidase activity"/>
    <property type="evidence" value="ECO:0007669"/>
    <property type="project" value="InterPro"/>
</dbReference>
<evidence type="ECO:0000256" key="1">
    <source>
        <dbReference type="ARBA" id="ARBA00022729"/>
    </source>
</evidence>
<dbReference type="InterPro" id="IPR018114">
    <property type="entry name" value="TRYPSIN_HIS"/>
</dbReference>
<keyword evidence="11" id="KW-1185">Reference proteome</keyword>